<evidence type="ECO:0000313" key="11">
    <source>
        <dbReference type="Proteomes" id="UP000325577"/>
    </source>
</evidence>
<comment type="subcellular location">
    <subcellularLocation>
        <location evidence="1">Membrane</location>
        <topology evidence="1">Multi-pass membrane protein</topology>
    </subcellularLocation>
</comment>
<dbReference type="Proteomes" id="UP000325577">
    <property type="component" value="Linkage Group LG4"/>
</dbReference>
<keyword evidence="11" id="KW-1185">Reference proteome</keyword>
<feature type="repeat" description="ANK" evidence="7">
    <location>
        <begin position="131"/>
        <end position="163"/>
    </location>
</feature>
<keyword evidence="2 8" id="KW-0812">Transmembrane</keyword>
<sequence>MRSLLRHPNLDGDTPLHVAARAGHFSILSFLIAEISSLSWIDIENERNRGIEILRWRNRRNNTVLHEAVRNHHVAVVELLIKVDPELACSRNNAGESPLYLAARDGMVEIVNQILNQILRLAPSCAHGGSDGQTALHAAIVGGRNDIMEMLLRVEPQLISESDDHGWTPLHCAASLGDEKTVGQLLELDITTVYILDKHGQSPLHVAASKGHTNVIKQIIRSCPDSGELLDLNGRNALHVAVLNGKVNVVRIDQRAKNRSGQTPIDIDNSIGESCTSPRIQISKIWRQLSIPRTWTVREKILPSPNQEEASATIQAYKKMGHTLLMVDTLIATVTFAAAFTMPGGYNNDIGPNQGLALLASSKYLKWFIISDTIAMVCSITAACIIFWGAIIGRESYGYYFLSATGLTYIALQSTALAFTNELEELINQTDADGNTPLHLATVGGKSRMIRYLMWDDRVDQRAKNKSGQTPIDIVKLIGEPNTSPQNELATSIACLHRALACSSLSLSVSSFTAPFTIAKSISISFKTLNSSVINLSSTFPSSLSTSASSLALSTTISPALASSAVEPNSLPISPSSFSKKSIITYPFGFSSGISLVLFHPISKLGGSGFTSPVRDFLSRTISDFLRFSIGKLSGLMAVSEAGAGIGKSDAWSG</sequence>
<dbReference type="PANTHER" id="PTHR24186">
    <property type="entry name" value="PROTEIN PHOSPHATASE 1 REGULATORY SUBUNIT"/>
    <property type="match status" value="1"/>
</dbReference>
<name>A0A5J4ZY29_9ASTE</name>
<gene>
    <name evidence="10" type="ORF">F0562_010158</name>
</gene>
<keyword evidence="6 8" id="KW-0472">Membrane</keyword>
<organism evidence="10 11">
    <name type="scientific">Nyssa sinensis</name>
    <dbReference type="NCBI Taxonomy" id="561372"/>
    <lineage>
        <taxon>Eukaryota</taxon>
        <taxon>Viridiplantae</taxon>
        <taxon>Streptophyta</taxon>
        <taxon>Embryophyta</taxon>
        <taxon>Tracheophyta</taxon>
        <taxon>Spermatophyta</taxon>
        <taxon>Magnoliopsida</taxon>
        <taxon>eudicotyledons</taxon>
        <taxon>Gunneridae</taxon>
        <taxon>Pentapetalae</taxon>
        <taxon>asterids</taxon>
        <taxon>Cornales</taxon>
        <taxon>Nyssaceae</taxon>
        <taxon>Nyssa</taxon>
    </lineage>
</organism>
<dbReference type="Pfam" id="PF12796">
    <property type="entry name" value="Ank_2"/>
    <property type="match status" value="3"/>
</dbReference>
<dbReference type="InterPro" id="IPR002110">
    <property type="entry name" value="Ankyrin_rpt"/>
</dbReference>
<reference evidence="10 11" key="1">
    <citation type="submission" date="2019-09" db="EMBL/GenBank/DDBJ databases">
        <title>A chromosome-level genome assembly of the Chinese tupelo Nyssa sinensis.</title>
        <authorList>
            <person name="Yang X."/>
            <person name="Kang M."/>
            <person name="Yang Y."/>
            <person name="Xiong H."/>
            <person name="Wang M."/>
            <person name="Zhang Z."/>
            <person name="Wang Z."/>
            <person name="Wu H."/>
            <person name="Ma T."/>
            <person name="Liu J."/>
            <person name="Xi Z."/>
        </authorList>
    </citation>
    <scope>NUCLEOTIDE SEQUENCE [LARGE SCALE GENOMIC DNA]</scope>
    <source>
        <strain evidence="10">J267</strain>
        <tissue evidence="10">Leaf</tissue>
    </source>
</reference>
<evidence type="ECO:0000256" key="1">
    <source>
        <dbReference type="ARBA" id="ARBA00004141"/>
    </source>
</evidence>
<evidence type="ECO:0000256" key="4">
    <source>
        <dbReference type="ARBA" id="ARBA00022989"/>
    </source>
</evidence>
<evidence type="ECO:0000256" key="3">
    <source>
        <dbReference type="ARBA" id="ARBA00022737"/>
    </source>
</evidence>
<feature type="transmembrane region" description="Helical" evidence="8">
    <location>
        <begin position="324"/>
        <end position="344"/>
    </location>
</feature>
<accession>A0A5J4ZY29</accession>
<dbReference type="SUPFAM" id="SSF48403">
    <property type="entry name" value="Ankyrin repeat"/>
    <property type="match status" value="1"/>
</dbReference>
<dbReference type="InterPro" id="IPR036770">
    <property type="entry name" value="Ankyrin_rpt-contain_sf"/>
</dbReference>
<dbReference type="PROSITE" id="PS50088">
    <property type="entry name" value="ANK_REPEAT"/>
    <property type="match status" value="4"/>
</dbReference>
<feature type="transmembrane region" description="Helical" evidence="8">
    <location>
        <begin position="364"/>
        <end position="390"/>
    </location>
</feature>
<evidence type="ECO:0000256" key="6">
    <source>
        <dbReference type="ARBA" id="ARBA00023136"/>
    </source>
</evidence>
<dbReference type="OrthoDB" id="303876at2759"/>
<dbReference type="EMBL" id="CM018047">
    <property type="protein sequence ID" value="KAA8523735.1"/>
    <property type="molecule type" value="Genomic_DNA"/>
</dbReference>
<evidence type="ECO:0000256" key="8">
    <source>
        <dbReference type="SAM" id="Phobius"/>
    </source>
</evidence>
<evidence type="ECO:0000259" key="9">
    <source>
        <dbReference type="Pfam" id="PF13962"/>
    </source>
</evidence>
<protein>
    <recommendedName>
        <fullName evidence="9">PGG domain-containing protein</fullName>
    </recommendedName>
</protein>
<keyword evidence="3" id="KW-0677">Repeat</keyword>
<keyword evidence="5 7" id="KW-0040">ANK repeat</keyword>
<evidence type="ECO:0000256" key="2">
    <source>
        <dbReference type="ARBA" id="ARBA00022692"/>
    </source>
</evidence>
<evidence type="ECO:0000256" key="5">
    <source>
        <dbReference type="ARBA" id="ARBA00023043"/>
    </source>
</evidence>
<feature type="repeat" description="ANK" evidence="7">
    <location>
        <begin position="11"/>
        <end position="43"/>
    </location>
</feature>
<dbReference type="GO" id="GO:0005886">
    <property type="term" value="C:plasma membrane"/>
    <property type="evidence" value="ECO:0007669"/>
    <property type="project" value="TreeGrafter"/>
</dbReference>
<feature type="transmembrane region" description="Helical" evidence="8">
    <location>
        <begin position="397"/>
        <end position="419"/>
    </location>
</feature>
<feature type="repeat" description="ANK" evidence="7">
    <location>
        <begin position="433"/>
        <end position="454"/>
    </location>
</feature>
<dbReference type="SMART" id="SM00248">
    <property type="entry name" value="ANK"/>
    <property type="match status" value="8"/>
</dbReference>
<dbReference type="InterPro" id="IPR026961">
    <property type="entry name" value="PGG_dom"/>
</dbReference>
<dbReference type="PROSITE" id="PS50297">
    <property type="entry name" value="ANK_REP_REGION"/>
    <property type="match status" value="4"/>
</dbReference>
<dbReference type="AlphaFoldDB" id="A0A5J4ZY29"/>
<dbReference type="Pfam" id="PF13962">
    <property type="entry name" value="PGG"/>
    <property type="match status" value="1"/>
</dbReference>
<dbReference type="PANTHER" id="PTHR24186:SF46">
    <property type="entry name" value="PROTEIN ACCELERATED CELL DEATH 6-LIKE"/>
    <property type="match status" value="1"/>
</dbReference>
<dbReference type="Gene3D" id="1.25.40.20">
    <property type="entry name" value="Ankyrin repeat-containing domain"/>
    <property type="match status" value="3"/>
</dbReference>
<evidence type="ECO:0000256" key="7">
    <source>
        <dbReference type="PROSITE-ProRule" id="PRU00023"/>
    </source>
</evidence>
<feature type="domain" description="PGG" evidence="9">
    <location>
        <begin position="316"/>
        <end position="420"/>
    </location>
</feature>
<evidence type="ECO:0000313" key="10">
    <source>
        <dbReference type="EMBL" id="KAA8523735.1"/>
    </source>
</evidence>
<dbReference type="Pfam" id="PF00023">
    <property type="entry name" value="Ank"/>
    <property type="match status" value="2"/>
</dbReference>
<keyword evidence="4 8" id="KW-1133">Transmembrane helix</keyword>
<feature type="repeat" description="ANK" evidence="7">
    <location>
        <begin position="199"/>
        <end position="221"/>
    </location>
</feature>
<proteinExistence type="predicted"/>